<dbReference type="SUPFAM" id="SSF50969">
    <property type="entry name" value="YVTN repeat-like/Quinoprotein amine dehydrogenase"/>
    <property type="match status" value="1"/>
</dbReference>
<evidence type="ECO:0000313" key="3">
    <source>
        <dbReference type="EMBL" id="PRY85533.1"/>
    </source>
</evidence>
<name>A0A2T0WFP3_9BACT</name>
<evidence type="ECO:0000256" key="1">
    <source>
        <dbReference type="SAM" id="SignalP"/>
    </source>
</evidence>
<feature type="chain" id="PRO_5015711915" evidence="1">
    <location>
        <begin position="25"/>
        <end position="512"/>
    </location>
</feature>
<dbReference type="Proteomes" id="UP000238157">
    <property type="component" value="Unassembled WGS sequence"/>
</dbReference>
<feature type="domain" description="DUF4394" evidence="2">
    <location>
        <begin position="59"/>
        <end position="277"/>
    </location>
</feature>
<dbReference type="InterPro" id="IPR025507">
    <property type="entry name" value="DUF4394"/>
</dbReference>
<evidence type="ECO:0000313" key="4">
    <source>
        <dbReference type="Proteomes" id="UP000238157"/>
    </source>
</evidence>
<evidence type="ECO:0000259" key="2">
    <source>
        <dbReference type="Pfam" id="PF14339"/>
    </source>
</evidence>
<accession>A0A2T0WFP3</accession>
<protein>
    <submittedName>
        <fullName evidence="3">Uncharacterized protein DUF4394</fullName>
    </submittedName>
</protein>
<dbReference type="EMBL" id="PVTR01000012">
    <property type="protein sequence ID" value="PRY85533.1"/>
    <property type="molecule type" value="Genomic_DNA"/>
</dbReference>
<dbReference type="InterPro" id="IPR011044">
    <property type="entry name" value="Quino_amine_DH_bsu"/>
</dbReference>
<reference evidence="3 4" key="1">
    <citation type="submission" date="2018-03" db="EMBL/GenBank/DDBJ databases">
        <title>Genomic Encyclopedia of Archaeal and Bacterial Type Strains, Phase II (KMG-II): from individual species to whole genera.</title>
        <authorList>
            <person name="Goeker M."/>
        </authorList>
    </citation>
    <scope>NUCLEOTIDE SEQUENCE [LARGE SCALE GENOMIC DNA]</scope>
    <source>
        <strain evidence="3 4">DSM 27929</strain>
    </source>
</reference>
<proteinExistence type="predicted"/>
<dbReference type="PROSITE" id="PS51257">
    <property type="entry name" value="PROKAR_LIPOPROTEIN"/>
    <property type="match status" value="1"/>
</dbReference>
<dbReference type="SUPFAM" id="SSF69304">
    <property type="entry name" value="Tricorn protease N-terminal domain"/>
    <property type="match status" value="1"/>
</dbReference>
<feature type="signal peptide" evidence="1">
    <location>
        <begin position="1"/>
        <end position="24"/>
    </location>
</feature>
<organism evidence="3 4">
    <name type="scientific">Mongoliibacter ruber</name>
    <dbReference type="NCBI Taxonomy" id="1750599"/>
    <lineage>
        <taxon>Bacteria</taxon>
        <taxon>Pseudomonadati</taxon>
        <taxon>Bacteroidota</taxon>
        <taxon>Cytophagia</taxon>
        <taxon>Cytophagales</taxon>
        <taxon>Cyclobacteriaceae</taxon>
        <taxon>Mongoliibacter</taxon>
    </lineage>
</organism>
<gene>
    <name evidence="3" type="ORF">CLW00_112114</name>
</gene>
<keyword evidence="4" id="KW-1185">Reference proteome</keyword>
<dbReference type="RefSeq" id="WP_245917361.1">
    <property type="nucleotide sequence ID" value="NZ_PVTR01000012.1"/>
</dbReference>
<feature type="domain" description="DUF4394" evidence="2">
    <location>
        <begin position="293"/>
        <end position="502"/>
    </location>
</feature>
<dbReference type="Pfam" id="PF14339">
    <property type="entry name" value="DUF4394"/>
    <property type="match status" value="2"/>
</dbReference>
<comment type="caution">
    <text evidence="3">The sequence shown here is derived from an EMBL/GenBank/DDBJ whole genome shotgun (WGS) entry which is preliminary data.</text>
</comment>
<sequence>MKKFFNSFRAPVLSTMLVAALAFACNDDENPTIPPVDEEPTPGMAPDVNFTALADDNRIMMFNARDLDSPMNIKSITGLADGEMIVSIDYRPATGQLYALGSSSRLYFINENSGEATALGEGSFSPAINGDNASLDFNPTVDRIRLVTASGQNLRLHPELGTVVAEDGNISGGENPMIGAVAYTNSVAGATSTALYDIDFSANKLFIQDPPNDGGLQEVGDLGVDFLGQGNFDISPDNSAVLAVALNDGESRLFTINLESGAAEWVGEFNTPILGIAFKTNPVAFAATADNKLERFNPMSPSSNPVDITGLNEGEMVVGLDFRPANGALYAITNQSRIMTVNTANGSVSPVGEGLTPMLEGESFGFDFNPTVDRIRLVSNTGQNLRLHPDLGTVVAVDGDLNPGMPFVNGAAYTNNVATASSTVLYVLDSDNNMLYKQDPPNDGGLVEIGSLGIEFTAENGFDIGGDSDMAFALLTVDGMTGVYSINITTAEVTKISDFNVSAVAMAVGLGF</sequence>
<dbReference type="AlphaFoldDB" id="A0A2T0WFP3"/>
<keyword evidence="1" id="KW-0732">Signal</keyword>